<gene>
    <name evidence="1" type="ORF">AW09_003853</name>
</gene>
<proteinExistence type="predicted"/>
<organism evidence="1 2">
    <name type="scientific">Candidatus Accumulibacter phosphatis</name>
    <dbReference type="NCBI Taxonomy" id="327160"/>
    <lineage>
        <taxon>Bacteria</taxon>
        <taxon>Pseudomonadati</taxon>
        <taxon>Pseudomonadota</taxon>
        <taxon>Betaproteobacteria</taxon>
        <taxon>Candidatus Accumulibacter</taxon>
    </lineage>
</organism>
<evidence type="ECO:0000313" key="2">
    <source>
        <dbReference type="Proteomes" id="UP000020077"/>
    </source>
</evidence>
<protein>
    <submittedName>
        <fullName evidence="1">Uncharacterized protein</fullName>
    </submittedName>
</protein>
<comment type="caution">
    <text evidence="1">The sequence shown here is derived from an EMBL/GenBank/DDBJ whole genome shotgun (WGS) entry which is preliminary data.</text>
</comment>
<evidence type="ECO:0000313" key="1">
    <source>
        <dbReference type="EMBL" id="KFB71028.1"/>
    </source>
</evidence>
<dbReference type="AlphaFoldDB" id="A0A080LRY0"/>
<accession>A0A080LRY0</accession>
<name>A0A080LRY0_9PROT</name>
<dbReference type="Proteomes" id="UP000020077">
    <property type="component" value="Unassembled WGS sequence"/>
</dbReference>
<sequence>MQLRIDIDPLAGVGQIEHPAIGARATCDTAGHGPVQAGLRHLQRIQGSAQVGIGRGSCQRVLEAIRRLGMKVRQVAESQQTPGTDEDPRLSFEFSQFGTRRDRLRIPPRVLRGPQQRSLQTIGIEIVIDVETPDIAQHIHPVHPQRSVVEQRVIHKIIDLVESAWRRGIADTGGDLGDQLAGGGIEHVQITVAIAGLGGAVDIVQAGGHEDHPGAILELRDDRAAEGVAEMAVGPYPGSHAIPAGIAPAELPQGFRNCRIGHVQGVITLAALVESADQNRFPGGTCIDVPHRWRTIDVELVSIGVVVVRQLEEIGQNQSRNECPGLLSGRRDEGMQHAIVGADIEHRRTPGMVALECCIAAIRVGGEWPLDESRLGVHEVTQNMGAGAVEFRQIIGRE</sequence>
<dbReference type="EMBL" id="JDVG02000606">
    <property type="protein sequence ID" value="KFB71028.1"/>
    <property type="molecule type" value="Genomic_DNA"/>
</dbReference>
<reference evidence="1 2" key="1">
    <citation type="submission" date="2014-02" db="EMBL/GenBank/DDBJ databases">
        <title>Expanding our view of genomic diversity in Candidatus Accumulibacter clades.</title>
        <authorList>
            <person name="Skennerton C.T."/>
            <person name="Barr J.J."/>
            <person name="Slater F.R."/>
            <person name="Bond P.L."/>
            <person name="Tyson G.W."/>
        </authorList>
    </citation>
    <scope>NUCLEOTIDE SEQUENCE [LARGE SCALE GENOMIC DNA]</scope>
    <source>
        <strain evidence="2">BA-91</strain>
    </source>
</reference>